<sequence length="215" mass="23837">MSFPVTECATIILKPGVDIESNTPEADLWKQTLSTVSQQPGYLRAFWGCQLEDPSVLHLLIDWESLDAHNAFNASPAHDPFVKNIMPLLAGLHIHHFRPSTSPSALITASPIIEFATFYDTTDVFKSNLKKFFSTIDEAHVGGGYEGNLYGEVVEEIAKGGAKEGQGKAMRLLVGWQSREDHLKFRETELFRENIGLLREGMSGMEVAHIPLKAV</sequence>
<dbReference type="Pfam" id="PF03992">
    <property type="entry name" value="ABM"/>
    <property type="match status" value="1"/>
</dbReference>
<dbReference type="AlphaFoldDB" id="A0A8T9CSB7"/>
<gene>
    <name evidence="2" type="ORF">LSUE1_G000171</name>
</gene>
<dbReference type="InterPro" id="IPR011008">
    <property type="entry name" value="Dimeric_a/b-barrel"/>
</dbReference>
<protein>
    <recommendedName>
        <fullName evidence="1">ABM domain-containing protein</fullName>
    </recommendedName>
</protein>
<dbReference type="PROSITE" id="PS51725">
    <property type="entry name" value="ABM"/>
    <property type="match status" value="1"/>
</dbReference>
<proteinExistence type="predicted"/>
<dbReference type="InterPro" id="IPR007138">
    <property type="entry name" value="ABM_dom"/>
</dbReference>
<comment type="caution">
    <text evidence="2">The sequence shown here is derived from an EMBL/GenBank/DDBJ whole genome shotgun (WGS) entry which is preliminary data.</text>
</comment>
<feature type="domain" description="ABM" evidence="1">
    <location>
        <begin position="5"/>
        <end position="97"/>
    </location>
</feature>
<evidence type="ECO:0000259" key="1">
    <source>
        <dbReference type="PROSITE" id="PS51725"/>
    </source>
</evidence>
<dbReference type="EMBL" id="QGMK01000006">
    <property type="protein sequence ID" value="TVY85473.1"/>
    <property type="molecule type" value="Genomic_DNA"/>
</dbReference>
<evidence type="ECO:0000313" key="3">
    <source>
        <dbReference type="Proteomes" id="UP000469558"/>
    </source>
</evidence>
<keyword evidence="3" id="KW-1185">Reference proteome</keyword>
<evidence type="ECO:0000313" key="2">
    <source>
        <dbReference type="EMBL" id="TVY85473.1"/>
    </source>
</evidence>
<reference evidence="2 3" key="1">
    <citation type="submission" date="2018-05" db="EMBL/GenBank/DDBJ databases">
        <title>Genome sequencing and assembly of the regulated plant pathogen Lachnellula willkommii and related sister species for the development of diagnostic species identification markers.</title>
        <authorList>
            <person name="Giroux E."/>
            <person name="Bilodeau G."/>
        </authorList>
    </citation>
    <scope>NUCLEOTIDE SEQUENCE [LARGE SCALE GENOMIC DNA]</scope>
    <source>
        <strain evidence="2 3">CBS 268.59</strain>
    </source>
</reference>
<dbReference type="Gene3D" id="3.30.70.100">
    <property type="match status" value="2"/>
</dbReference>
<dbReference type="Proteomes" id="UP000469558">
    <property type="component" value="Unassembled WGS sequence"/>
</dbReference>
<name>A0A8T9CSB7_9HELO</name>
<organism evidence="2 3">
    <name type="scientific">Lachnellula suecica</name>
    <dbReference type="NCBI Taxonomy" id="602035"/>
    <lineage>
        <taxon>Eukaryota</taxon>
        <taxon>Fungi</taxon>
        <taxon>Dikarya</taxon>
        <taxon>Ascomycota</taxon>
        <taxon>Pezizomycotina</taxon>
        <taxon>Leotiomycetes</taxon>
        <taxon>Helotiales</taxon>
        <taxon>Lachnaceae</taxon>
        <taxon>Lachnellula</taxon>
    </lineage>
</organism>
<accession>A0A8T9CSB7</accession>
<dbReference type="OrthoDB" id="3830579at2759"/>
<dbReference type="SUPFAM" id="SSF54909">
    <property type="entry name" value="Dimeric alpha+beta barrel"/>
    <property type="match status" value="1"/>
</dbReference>